<feature type="region of interest" description="Disordered" evidence="1">
    <location>
        <begin position="555"/>
        <end position="684"/>
    </location>
</feature>
<dbReference type="EMBL" id="LATX01001595">
    <property type="protein sequence ID" value="KTB40241.1"/>
    <property type="molecule type" value="Genomic_DNA"/>
</dbReference>
<protein>
    <recommendedName>
        <fullName evidence="4">Zn(2)-C6 fungal-type domain-containing protein</fullName>
    </recommendedName>
</protein>
<feature type="compositionally biased region" description="Low complexity" evidence="1">
    <location>
        <begin position="611"/>
        <end position="651"/>
    </location>
</feature>
<gene>
    <name evidence="2" type="ORF">WG66_7188</name>
</gene>
<accession>A0A0W0FV08</accession>
<feature type="region of interest" description="Disordered" evidence="1">
    <location>
        <begin position="186"/>
        <end position="237"/>
    </location>
</feature>
<feature type="region of interest" description="Disordered" evidence="1">
    <location>
        <begin position="1"/>
        <end position="110"/>
    </location>
</feature>
<feature type="compositionally biased region" description="Basic and acidic residues" evidence="1">
    <location>
        <begin position="86"/>
        <end position="101"/>
    </location>
</feature>
<feature type="compositionally biased region" description="Polar residues" evidence="1">
    <location>
        <begin position="194"/>
        <end position="237"/>
    </location>
</feature>
<feature type="region of interest" description="Disordered" evidence="1">
    <location>
        <begin position="255"/>
        <end position="398"/>
    </location>
</feature>
<evidence type="ECO:0000313" key="3">
    <source>
        <dbReference type="Proteomes" id="UP000054988"/>
    </source>
</evidence>
<feature type="compositionally biased region" description="Basic and acidic residues" evidence="1">
    <location>
        <begin position="269"/>
        <end position="287"/>
    </location>
</feature>
<feature type="compositionally biased region" description="Polar residues" evidence="1">
    <location>
        <begin position="1"/>
        <end position="19"/>
    </location>
</feature>
<dbReference type="AlphaFoldDB" id="A0A0W0FV08"/>
<feature type="compositionally biased region" description="Low complexity" evidence="1">
    <location>
        <begin position="379"/>
        <end position="398"/>
    </location>
</feature>
<evidence type="ECO:0000256" key="1">
    <source>
        <dbReference type="SAM" id="MobiDB-lite"/>
    </source>
</evidence>
<reference evidence="2 3" key="1">
    <citation type="submission" date="2015-12" db="EMBL/GenBank/DDBJ databases">
        <title>Draft genome sequence of Moniliophthora roreri, the causal agent of frosty pod rot of cacao.</title>
        <authorList>
            <person name="Aime M.C."/>
            <person name="Diaz-Valderrama J.R."/>
            <person name="Kijpornyongpan T."/>
            <person name="Phillips-Mora W."/>
        </authorList>
    </citation>
    <scope>NUCLEOTIDE SEQUENCE [LARGE SCALE GENOMIC DNA]</scope>
    <source>
        <strain evidence="2 3">MCA 2952</strain>
    </source>
</reference>
<evidence type="ECO:0000313" key="2">
    <source>
        <dbReference type="EMBL" id="KTB40241.1"/>
    </source>
</evidence>
<evidence type="ECO:0008006" key="4">
    <source>
        <dbReference type="Google" id="ProtNLM"/>
    </source>
</evidence>
<sequence length="684" mass="72912">MDITPETGSSRNGTSTSFAGSKGPRILQTGIAGGNAVERDHGSRQATSSGSKDVIMTDSASDRKSGETTQRTGGVKRAAIDELSEGEGHEDVLAEKGHEGTVSDATRIEPPPATKKLKITSKKDEFIRNPPCHKCKELEIPCIGVEARTSCNQCFRRHWKCTLGPPPARGKKLRTNAVSESALKDLDAFGVSSRPPSATQTTGNTRQASSTPALSAGSMSTRDSAGTSQATSTKSSVPVTRLLISLPMPKRRIPRIAMPTLPFDPSRIPSRDKGKAPVRSPDHHKGSDSSLLTRRVNPRRDARDRVPLRFDSDSEDVMIAGPSTRKSSTPAPKNYTKPLAIDTDSVSHSAALGLNSDSPLSSVPSSRCPSPDFTTAGDSNTSPPTSTHSLSTHSPTTPNLKLPVNAALPTIVSSFNTLTSLFHTIQSDIGDIKELTASTIGSHSALEWGIAVQRLDKQDKMLLQQGAMIEKQGRIINALMNNMKVLLGERFVATDYDFDMHDSTADSPAHHEANLVNEDGASFPDVHSGSYEPSEPFRVSVGDHEPSQVADTFRLSAEPESSTSDSSFSQQSSFGATASNTSMTSAGLSQERASLEPDAPSRSKRSRSRISRAFSPSADGASSPPLTSSHPSQSSESQSQPSQPKTPSPQSCHPKSPNDNDRPKLSVARWNGDTIPVKGDDPQD</sequence>
<proteinExistence type="predicted"/>
<comment type="caution">
    <text evidence="2">The sequence shown here is derived from an EMBL/GenBank/DDBJ whole genome shotgun (WGS) entry which is preliminary data.</text>
</comment>
<feature type="compositionally biased region" description="Low complexity" evidence="1">
    <location>
        <begin position="561"/>
        <end position="579"/>
    </location>
</feature>
<feature type="compositionally biased region" description="Low complexity" evidence="1">
    <location>
        <begin position="356"/>
        <end position="371"/>
    </location>
</feature>
<dbReference type="Proteomes" id="UP000054988">
    <property type="component" value="Unassembled WGS sequence"/>
</dbReference>
<feature type="compositionally biased region" description="Polar residues" evidence="1">
    <location>
        <begin position="580"/>
        <end position="592"/>
    </location>
</feature>
<organism evidence="2 3">
    <name type="scientific">Moniliophthora roreri</name>
    <name type="common">Frosty pod rot fungus</name>
    <name type="synonym">Monilia roreri</name>
    <dbReference type="NCBI Taxonomy" id="221103"/>
    <lineage>
        <taxon>Eukaryota</taxon>
        <taxon>Fungi</taxon>
        <taxon>Dikarya</taxon>
        <taxon>Basidiomycota</taxon>
        <taxon>Agaricomycotina</taxon>
        <taxon>Agaricomycetes</taxon>
        <taxon>Agaricomycetidae</taxon>
        <taxon>Agaricales</taxon>
        <taxon>Marasmiineae</taxon>
        <taxon>Marasmiaceae</taxon>
        <taxon>Moniliophthora</taxon>
    </lineage>
</organism>
<feature type="compositionally biased region" description="Basic and acidic residues" evidence="1">
    <location>
        <begin position="298"/>
        <end position="312"/>
    </location>
</feature>
<name>A0A0W0FV08_MONRR</name>
<feature type="region of interest" description="Disordered" evidence="1">
    <location>
        <begin position="519"/>
        <end position="542"/>
    </location>
</feature>